<feature type="compositionally biased region" description="Basic and acidic residues" evidence="1">
    <location>
        <begin position="147"/>
        <end position="157"/>
    </location>
</feature>
<feature type="domain" description="HTH merR-type" evidence="2">
    <location>
        <begin position="8"/>
        <end position="76"/>
    </location>
</feature>
<reference evidence="3 4" key="1">
    <citation type="journal article" date="2015" name="Genome Announc.">
        <title>Expanding the biotechnology potential of lactobacilli through comparative genomics of 213 strains and associated genera.</title>
        <authorList>
            <person name="Sun Z."/>
            <person name="Harris H.M."/>
            <person name="McCann A."/>
            <person name="Guo C."/>
            <person name="Argimon S."/>
            <person name="Zhang W."/>
            <person name="Yang X."/>
            <person name="Jeffery I.B."/>
            <person name="Cooney J.C."/>
            <person name="Kagawa T.F."/>
            <person name="Liu W."/>
            <person name="Song Y."/>
            <person name="Salvetti E."/>
            <person name="Wrobel A."/>
            <person name="Rasinkangas P."/>
            <person name="Parkhill J."/>
            <person name="Rea M.C."/>
            <person name="O'Sullivan O."/>
            <person name="Ritari J."/>
            <person name="Douillard F.P."/>
            <person name="Paul Ross R."/>
            <person name="Yang R."/>
            <person name="Briner A.E."/>
            <person name="Felis G.E."/>
            <person name="de Vos W.M."/>
            <person name="Barrangou R."/>
            <person name="Klaenhammer T.R."/>
            <person name="Caufield P.W."/>
            <person name="Cui Y."/>
            <person name="Zhang H."/>
            <person name="O'Toole P.W."/>
        </authorList>
    </citation>
    <scope>NUCLEOTIDE SEQUENCE [LARGE SCALE GENOMIC DNA]</scope>
    <source>
        <strain evidence="3 4">DSM 19284</strain>
    </source>
</reference>
<dbReference type="AlphaFoldDB" id="K0NY58"/>
<evidence type="ECO:0000313" key="3">
    <source>
        <dbReference type="EMBL" id="KRL01901.1"/>
    </source>
</evidence>
<dbReference type="eggNOG" id="ENOG5033CQY">
    <property type="taxonomic scope" value="Bacteria"/>
</dbReference>
<name>K0NY58_9LACO</name>
<dbReference type="InterPro" id="IPR009061">
    <property type="entry name" value="DNA-bd_dom_put_sf"/>
</dbReference>
<evidence type="ECO:0000259" key="2">
    <source>
        <dbReference type="Pfam" id="PF13411"/>
    </source>
</evidence>
<evidence type="ECO:0000313" key="4">
    <source>
        <dbReference type="Proteomes" id="UP000051074"/>
    </source>
</evidence>
<dbReference type="CDD" id="cd00592">
    <property type="entry name" value="HTH_MerR-like"/>
    <property type="match status" value="1"/>
</dbReference>
<dbReference type="InterPro" id="IPR000551">
    <property type="entry name" value="MerR-type_HTH_dom"/>
</dbReference>
<dbReference type="RefSeq" id="WP_008462910.1">
    <property type="nucleotide sequence ID" value="NZ_AZDU01000021.1"/>
</dbReference>
<gene>
    <name evidence="3" type="ORF">FC20_GL000693</name>
</gene>
<dbReference type="Gene3D" id="1.10.1660.10">
    <property type="match status" value="1"/>
</dbReference>
<accession>K0NY58</accession>
<evidence type="ECO:0000256" key="1">
    <source>
        <dbReference type="SAM" id="MobiDB-lite"/>
    </source>
</evidence>
<feature type="compositionally biased region" description="Acidic residues" evidence="1">
    <location>
        <begin position="131"/>
        <end position="146"/>
    </location>
</feature>
<keyword evidence="4" id="KW-1185">Reference proteome</keyword>
<dbReference type="SUPFAM" id="SSF46955">
    <property type="entry name" value="Putative DNA-binding domain"/>
    <property type="match status" value="1"/>
</dbReference>
<dbReference type="PATRIC" id="fig|1293597.4.peg.764"/>
<organism evidence="3 4">
    <name type="scientific">Lactobacillus equicursoris DSM 19284 = JCM 14600 = CIP 110162</name>
    <dbReference type="NCBI Taxonomy" id="1293597"/>
    <lineage>
        <taxon>Bacteria</taxon>
        <taxon>Bacillati</taxon>
        <taxon>Bacillota</taxon>
        <taxon>Bacilli</taxon>
        <taxon>Lactobacillales</taxon>
        <taxon>Lactobacillaceae</taxon>
        <taxon>Lactobacillus</taxon>
    </lineage>
</organism>
<dbReference type="Pfam" id="PF13411">
    <property type="entry name" value="MerR_1"/>
    <property type="match status" value="1"/>
</dbReference>
<protein>
    <submittedName>
        <fullName evidence="3">Transcriptional regulator</fullName>
    </submittedName>
</protein>
<dbReference type="Proteomes" id="UP000051074">
    <property type="component" value="Unassembled WGS sequence"/>
</dbReference>
<comment type="caution">
    <text evidence="3">The sequence shown here is derived from an EMBL/GenBank/DDBJ whole genome shotgun (WGS) entry which is preliminary data.</text>
</comment>
<dbReference type="EMBL" id="AZDU01000021">
    <property type="protein sequence ID" value="KRL01901.1"/>
    <property type="molecule type" value="Genomic_DNA"/>
</dbReference>
<dbReference type="GO" id="GO:0006355">
    <property type="term" value="P:regulation of DNA-templated transcription"/>
    <property type="evidence" value="ECO:0007669"/>
    <property type="project" value="InterPro"/>
</dbReference>
<dbReference type="GO" id="GO:0003677">
    <property type="term" value="F:DNA binding"/>
    <property type="evidence" value="ECO:0007669"/>
    <property type="project" value="InterPro"/>
</dbReference>
<proteinExistence type="predicted"/>
<dbReference type="STRING" id="1293597.FC20_GL000693"/>
<feature type="region of interest" description="Disordered" evidence="1">
    <location>
        <begin position="122"/>
        <end position="157"/>
    </location>
</feature>
<sequence length="217" mass="24473">MSEVSEQMKTSEAAKQLGVSEATLRKYSQIVEKVTANPAYFSHVKNARRYSAENLADLKKMQEMNKEGKTLDQAAQELFAGEQAAEDSKADEFQELKKNLAQKDEEIAALKTQVAELAQAMAPAENKADPADDVLDLPDFDDLEDLGEAKEPDRPLTAEEKRAQVVADMGKSTEEVRRDIMDKVQENAQKARPEFRTLADMQLKPKKRPWWKKLFKG</sequence>